<dbReference type="SMART" id="SM00490">
    <property type="entry name" value="HELICc"/>
    <property type="match status" value="1"/>
</dbReference>
<dbReference type="PROSITE" id="PS51194">
    <property type="entry name" value="HELICASE_CTER"/>
    <property type="match status" value="1"/>
</dbReference>
<keyword evidence="4" id="KW-0067">ATP-binding</keyword>
<dbReference type="EMBL" id="JAPYYP010000065">
    <property type="protein sequence ID" value="MDA5111057.1"/>
    <property type="molecule type" value="Genomic_DNA"/>
</dbReference>
<comment type="similarity">
    <text evidence="6">Belongs to the DEAD box helicase family.</text>
</comment>
<protein>
    <submittedName>
        <fullName evidence="8">CRISPR-associated helicase Cas3</fullName>
    </submittedName>
</protein>
<evidence type="ECO:0000256" key="3">
    <source>
        <dbReference type="ARBA" id="ARBA00022806"/>
    </source>
</evidence>
<keyword evidence="3" id="KW-0347">Helicase</keyword>
<evidence type="ECO:0000313" key="8">
    <source>
        <dbReference type="EMBL" id="MDA5111057.1"/>
    </source>
</evidence>
<keyword evidence="2" id="KW-0378">Hydrolase</keyword>
<dbReference type="RefSeq" id="WP_271141089.1">
    <property type="nucleotide sequence ID" value="NZ_JAPYYP010000065.1"/>
</dbReference>
<dbReference type="Proteomes" id="UP001151071">
    <property type="component" value="Unassembled WGS sequence"/>
</dbReference>
<gene>
    <name evidence="8" type="primary">cas3</name>
    <name evidence="8" type="ORF">O3V59_22245</name>
</gene>
<evidence type="ECO:0000313" key="9">
    <source>
        <dbReference type="Proteomes" id="UP001151071"/>
    </source>
</evidence>
<proteinExistence type="inferred from homology"/>
<dbReference type="GO" id="GO:0016787">
    <property type="term" value="F:hydrolase activity"/>
    <property type="evidence" value="ECO:0007669"/>
    <property type="project" value="UniProtKB-KW"/>
</dbReference>
<evidence type="ECO:0000259" key="7">
    <source>
        <dbReference type="PROSITE" id="PS51194"/>
    </source>
</evidence>
<dbReference type="InterPro" id="IPR054712">
    <property type="entry name" value="Cas3-like_dom"/>
</dbReference>
<dbReference type="Pfam" id="PF22590">
    <property type="entry name" value="Cas3-like_C_2"/>
    <property type="match status" value="1"/>
</dbReference>
<dbReference type="GO" id="GO:0005829">
    <property type="term" value="C:cytosol"/>
    <property type="evidence" value="ECO:0007669"/>
    <property type="project" value="TreeGrafter"/>
</dbReference>
<keyword evidence="5" id="KW-0051">Antiviral defense</keyword>
<keyword evidence="1" id="KW-0547">Nucleotide-binding</keyword>
<comment type="caution">
    <text evidence="8">The sequence shown here is derived from an EMBL/GenBank/DDBJ whole genome shotgun (WGS) entry which is preliminary data.</text>
</comment>
<evidence type="ECO:0000256" key="2">
    <source>
        <dbReference type="ARBA" id="ARBA00022801"/>
    </source>
</evidence>
<dbReference type="PANTHER" id="PTHR47959:SF16">
    <property type="entry name" value="CRISPR-ASSOCIATED NUCLEASE_HELICASE CAS3-RELATED"/>
    <property type="match status" value="1"/>
</dbReference>
<evidence type="ECO:0000256" key="6">
    <source>
        <dbReference type="ARBA" id="ARBA00038437"/>
    </source>
</evidence>
<dbReference type="Gene3D" id="3.40.50.300">
    <property type="entry name" value="P-loop containing nucleotide triphosphate hydrolases"/>
    <property type="match status" value="1"/>
</dbReference>
<keyword evidence="9" id="KW-1185">Reference proteome</keyword>
<dbReference type="GO" id="GO:0005524">
    <property type="term" value="F:ATP binding"/>
    <property type="evidence" value="ECO:0007669"/>
    <property type="project" value="UniProtKB-KW"/>
</dbReference>
<dbReference type="InterPro" id="IPR006474">
    <property type="entry name" value="Helicase_Cas3_CRISPR-ass_core"/>
</dbReference>
<dbReference type="AlphaFoldDB" id="A0A9X3TUY6"/>
<dbReference type="InterPro" id="IPR050079">
    <property type="entry name" value="DEAD_box_RNA_helicase"/>
</dbReference>
<organism evidence="8 9">
    <name type="scientific">Brevibacillus thermoruber</name>
    <dbReference type="NCBI Taxonomy" id="33942"/>
    <lineage>
        <taxon>Bacteria</taxon>
        <taxon>Bacillati</taxon>
        <taxon>Bacillota</taxon>
        <taxon>Bacilli</taxon>
        <taxon>Bacillales</taxon>
        <taxon>Paenibacillaceae</taxon>
        <taxon>Brevibacillus</taxon>
    </lineage>
</organism>
<dbReference type="PANTHER" id="PTHR47959">
    <property type="entry name" value="ATP-DEPENDENT RNA HELICASE RHLE-RELATED"/>
    <property type="match status" value="1"/>
</dbReference>
<evidence type="ECO:0000256" key="4">
    <source>
        <dbReference type="ARBA" id="ARBA00022840"/>
    </source>
</evidence>
<name>A0A9X3TUY6_9BACL</name>
<sequence length="364" mass="42216">MDLIEIHAYDVKRTAMLVKMFGYLQKTWNVRFLFMSATFPGMLLEMLKREVQIEQIISADEHFYMLARRHRVFVKEADLLAEESVSCILKRVARGENVLIVCNTVERAQRMYDTIKKSGLSFELFLLHGRLHGKDRQKVEHVLMKKMQSPFLSSTPMVLVATQAVEVSLDVSFDVGFTDPAPLEALLQRFGRVNRKPFPPVEPKDVFVYSQPTRFDGIYDEEEVVRALHLLRSKGNGFIINESEVSSWLDNIYSGSVLYTWMETYQDAATRFQRTIVQELVPFFADTEIADEFYEQFDSVPVLASNLLEEYRTVAELSPLAAEELLVTVRWKTYQKYKAQPYKSPHGMVRMVRVPYLSEYGLQM</sequence>
<dbReference type="NCBIfam" id="TIGR01587">
    <property type="entry name" value="cas3_core"/>
    <property type="match status" value="1"/>
</dbReference>
<feature type="domain" description="Helicase C-terminal" evidence="7">
    <location>
        <begin position="84"/>
        <end position="246"/>
    </location>
</feature>
<dbReference type="InterPro" id="IPR027417">
    <property type="entry name" value="P-loop_NTPase"/>
</dbReference>
<dbReference type="InterPro" id="IPR001650">
    <property type="entry name" value="Helicase_C-like"/>
</dbReference>
<evidence type="ECO:0000256" key="5">
    <source>
        <dbReference type="ARBA" id="ARBA00023118"/>
    </source>
</evidence>
<dbReference type="GO" id="GO:0051607">
    <property type="term" value="P:defense response to virus"/>
    <property type="evidence" value="ECO:0007669"/>
    <property type="project" value="UniProtKB-KW"/>
</dbReference>
<reference evidence="8" key="1">
    <citation type="submission" date="2022-12" db="EMBL/GenBank/DDBJ databases">
        <title>Draft genome sequence of the thermophilic strain Brevibacillus thermoruber HT42, isolated from Los Humeros, Puebla, Mexico, with biotechnological potential.</title>
        <authorList>
            <person name="Lara Sanchez J."/>
            <person name="Solis Palacios R."/>
            <person name="Bustos Baena A.S."/>
            <person name="Ruz Baez A.E."/>
            <person name="Espinosa Luna G."/>
            <person name="Oliart Ros R.M."/>
        </authorList>
    </citation>
    <scope>NUCLEOTIDE SEQUENCE</scope>
    <source>
        <strain evidence="8">HT42</strain>
    </source>
</reference>
<evidence type="ECO:0000256" key="1">
    <source>
        <dbReference type="ARBA" id="ARBA00022741"/>
    </source>
</evidence>
<dbReference type="GO" id="GO:0003724">
    <property type="term" value="F:RNA helicase activity"/>
    <property type="evidence" value="ECO:0007669"/>
    <property type="project" value="TreeGrafter"/>
</dbReference>
<dbReference type="SUPFAM" id="SSF52540">
    <property type="entry name" value="P-loop containing nucleoside triphosphate hydrolases"/>
    <property type="match status" value="1"/>
</dbReference>
<accession>A0A9X3TUY6</accession>